<gene>
    <name evidence="2" type="ORF">SCAR479_11679</name>
</gene>
<reference evidence="2 3" key="1">
    <citation type="submission" date="2024-02" db="EMBL/GenBank/DDBJ databases">
        <title>First draft genome assembly of two strains of Seiridium cardinale.</title>
        <authorList>
            <person name="Emiliani G."/>
            <person name="Scali E."/>
        </authorList>
    </citation>
    <scope>NUCLEOTIDE SEQUENCE [LARGE SCALE GENOMIC DNA]</scope>
    <source>
        <strain evidence="2 3">BM-138-000479</strain>
    </source>
</reference>
<comment type="caution">
    <text evidence="2">The sequence shown here is derived from an EMBL/GenBank/DDBJ whole genome shotgun (WGS) entry which is preliminary data.</text>
</comment>
<evidence type="ECO:0000256" key="1">
    <source>
        <dbReference type="SAM" id="MobiDB-lite"/>
    </source>
</evidence>
<name>A0ABR2XCT3_9PEZI</name>
<dbReference type="Proteomes" id="UP001465668">
    <property type="component" value="Unassembled WGS sequence"/>
</dbReference>
<accession>A0ABR2XCT3</accession>
<feature type="compositionally biased region" description="Acidic residues" evidence="1">
    <location>
        <begin position="135"/>
        <end position="145"/>
    </location>
</feature>
<organism evidence="2 3">
    <name type="scientific">Seiridium cardinale</name>
    <dbReference type="NCBI Taxonomy" id="138064"/>
    <lineage>
        <taxon>Eukaryota</taxon>
        <taxon>Fungi</taxon>
        <taxon>Dikarya</taxon>
        <taxon>Ascomycota</taxon>
        <taxon>Pezizomycotina</taxon>
        <taxon>Sordariomycetes</taxon>
        <taxon>Xylariomycetidae</taxon>
        <taxon>Amphisphaeriales</taxon>
        <taxon>Sporocadaceae</taxon>
        <taxon>Seiridium</taxon>
    </lineage>
</organism>
<sequence length="145" mass="16601">MTVICGEGRQAFLRLQEKTLKMYNDPEIFTWYYAQTRPTIGPLFWRHLLLISNPRRLARVFAPQAPGGSAMRTSSWTFGGFEIQWAIEPTIENREHGTEDAKRDLGDWLASVSAEQGDERSASHIQEPNSRQEAMLDEDSEDEVD</sequence>
<evidence type="ECO:0000313" key="2">
    <source>
        <dbReference type="EMBL" id="KAK9771608.1"/>
    </source>
</evidence>
<dbReference type="EMBL" id="JARVKM010000072">
    <property type="protein sequence ID" value="KAK9771608.1"/>
    <property type="molecule type" value="Genomic_DNA"/>
</dbReference>
<feature type="region of interest" description="Disordered" evidence="1">
    <location>
        <begin position="92"/>
        <end position="145"/>
    </location>
</feature>
<feature type="compositionally biased region" description="Polar residues" evidence="1">
    <location>
        <begin position="123"/>
        <end position="132"/>
    </location>
</feature>
<protein>
    <submittedName>
        <fullName evidence="2">Uncharacterized protein</fullName>
    </submittedName>
</protein>
<evidence type="ECO:0000313" key="3">
    <source>
        <dbReference type="Proteomes" id="UP001465668"/>
    </source>
</evidence>
<proteinExistence type="predicted"/>
<keyword evidence="3" id="KW-1185">Reference proteome</keyword>
<feature type="compositionally biased region" description="Basic and acidic residues" evidence="1">
    <location>
        <begin position="92"/>
        <end position="106"/>
    </location>
</feature>